<gene>
    <name evidence="2" type="ORF">BTUL_0126g00220</name>
</gene>
<evidence type="ECO:0000313" key="2">
    <source>
        <dbReference type="EMBL" id="TGO10768.1"/>
    </source>
</evidence>
<feature type="compositionally biased region" description="Basic and acidic residues" evidence="1">
    <location>
        <begin position="30"/>
        <end position="43"/>
    </location>
</feature>
<accession>A0A4Z1EJM9</accession>
<evidence type="ECO:0000313" key="3">
    <source>
        <dbReference type="Proteomes" id="UP000297777"/>
    </source>
</evidence>
<comment type="caution">
    <text evidence="2">The sequence shown here is derived from an EMBL/GenBank/DDBJ whole genome shotgun (WGS) entry which is preliminary data.</text>
</comment>
<dbReference type="EMBL" id="PQXH01000126">
    <property type="protein sequence ID" value="TGO10768.1"/>
    <property type="molecule type" value="Genomic_DNA"/>
</dbReference>
<evidence type="ECO:0000256" key="1">
    <source>
        <dbReference type="SAM" id="MobiDB-lite"/>
    </source>
</evidence>
<dbReference type="Proteomes" id="UP000297777">
    <property type="component" value="Unassembled WGS sequence"/>
</dbReference>
<feature type="region of interest" description="Disordered" evidence="1">
    <location>
        <begin position="24"/>
        <end position="47"/>
    </location>
</feature>
<keyword evidence="3" id="KW-1185">Reference proteome</keyword>
<proteinExistence type="predicted"/>
<name>A0A4Z1EJM9_9HELO</name>
<sequence length="159" mass="18117">MLPELAKLQDELKQKAADKLEEVWNNSLTDSEKVGEDPERFLSERFPTCPDVDQEDAISLRSQSISICIKHYTSPLGLKYKYISGSKFDEPPMSEGDGRTASAVHEKLRGIRRARKRAEQRAEKEAQAIIDEAHSEVLRASKNQGWDVTEIEKWFTVVL</sequence>
<organism evidence="2 3">
    <name type="scientific">Botrytis tulipae</name>
    <dbReference type="NCBI Taxonomy" id="87230"/>
    <lineage>
        <taxon>Eukaryota</taxon>
        <taxon>Fungi</taxon>
        <taxon>Dikarya</taxon>
        <taxon>Ascomycota</taxon>
        <taxon>Pezizomycotina</taxon>
        <taxon>Leotiomycetes</taxon>
        <taxon>Helotiales</taxon>
        <taxon>Sclerotiniaceae</taxon>
        <taxon>Botrytis</taxon>
    </lineage>
</organism>
<protein>
    <submittedName>
        <fullName evidence="2">Uncharacterized protein</fullName>
    </submittedName>
</protein>
<dbReference type="AlphaFoldDB" id="A0A4Z1EJM9"/>
<reference evidence="2 3" key="1">
    <citation type="submission" date="2017-12" db="EMBL/GenBank/DDBJ databases">
        <title>Comparative genomics of Botrytis spp.</title>
        <authorList>
            <person name="Valero-Jimenez C.A."/>
            <person name="Tapia P."/>
            <person name="Veloso J."/>
            <person name="Silva-Moreno E."/>
            <person name="Staats M."/>
            <person name="Valdes J.H."/>
            <person name="Van Kan J.A.L."/>
        </authorList>
    </citation>
    <scope>NUCLEOTIDE SEQUENCE [LARGE SCALE GENOMIC DNA]</scope>
    <source>
        <strain evidence="2 3">Bt9001</strain>
    </source>
</reference>